<feature type="active site" description="Charge relay system" evidence="2">
    <location>
        <position position="128"/>
    </location>
</feature>
<keyword evidence="3" id="KW-0812">Transmembrane</keyword>
<evidence type="ECO:0000313" key="6">
    <source>
        <dbReference type="Proteomes" id="UP001153737"/>
    </source>
</evidence>
<dbReference type="SUPFAM" id="SSF75304">
    <property type="entry name" value="Amidase signature (AS) enzymes"/>
    <property type="match status" value="1"/>
</dbReference>
<reference evidence="5" key="1">
    <citation type="submission" date="2022-01" db="EMBL/GenBank/DDBJ databases">
        <authorList>
            <person name="King R."/>
        </authorList>
    </citation>
    <scope>NUCLEOTIDE SEQUENCE</scope>
</reference>
<evidence type="ECO:0000256" key="3">
    <source>
        <dbReference type="SAM" id="Phobius"/>
    </source>
</evidence>
<proteinExistence type="inferred from homology"/>
<dbReference type="PIRSF" id="PIRSF001221">
    <property type="entry name" value="Amidase_fungi"/>
    <property type="match status" value="1"/>
</dbReference>
<dbReference type="Pfam" id="PF01425">
    <property type="entry name" value="Amidase"/>
    <property type="match status" value="1"/>
</dbReference>
<dbReference type="AlphaFoldDB" id="A0A9N9X2H1"/>
<accession>A0A9N9X2H1</accession>
<keyword evidence="3" id="KW-1133">Transmembrane helix</keyword>
<dbReference type="PANTHER" id="PTHR43372">
    <property type="entry name" value="FATTY-ACID AMIDE HYDROLASE"/>
    <property type="match status" value="1"/>
</dbReference>
<feature type="active site" description="Acyl-ester intermediate" evidence="2">
    <location>
        <position position="227"/>
    </location>
</feature>
<keyword evidence="3" id="KW-0472">Membrane</keyword>
<comment type="similarity">
    <text evidence="1">Belongs to the amidase family.</text>
</comment>
<dbReference type="OrthoDB" id="6428749at2759"/>
<feature type="transmembrane region" description="Helical" evidence="3">
    <location>
        <begin position="6"/>
        <end position="28"/>
    </location>
</feature>
<dbReference type="InterPro" id="IPR023631">
    <property type="entry name" value="Amidase_dom"/>
</dbReference>
<evidence type="ECO:0000313" key="5">
    <source>
        <dbReference type="EMBL" id="CAG9818386.1"/>
    </source>
</evidence>
<feature type="active site" description="Charge relay system" evidence="2">
    <location>
        <position position="203"/>
    </location>
</feature>
<organism evidence="5 6">
    <name type="scientific">Phaedon cochleariae</name>
    <name type="common">Mustard beetle</name>
    <dbReference type="NCBI Taxonomy" id="80249"/>
    <lineage>
        <taxon>Eukaryota</taxon>
        <taxon>Metazoa</taxon>
        <taxon>Ecdysozoa</taxon>
        <taxon>Arthropoda</taxon>
        <taxon>Hexapoda</taxon>
        <taxon>Insecta</taxon>
        <taxon>Pterygota</taxon>
        <taxon>Neoptera</taxon>
        <taxon>Endopterygota</taxon>
        <taxon>Coleoptera</taxon>
        <taxon>Polyphaga</taxon>
        <taxon>Cucujiformia</taxon>
        <taxon>Chrysomeloidea</taxon>
        <taxon>Chrysomelidae</taxon>
        <taxon>Chrysomelinae</taxon>
        <taxon>Chrysomelini</taxon>
        <taxon>Phaedon</taxon>
    </lineage>
</organism>
<dbReference type="InterPro" id="IPR020556">
    <property type="entry name" value="Amidase_CS"/>
</dbReference>
<gene>
    <name evidence="5" type="ORF">PHAECO_LOCUS5810</name>
</gene>
<keyword evidence="6" id="KW-1185">Reference proteome</keyword>
<dbReference type="InterPro" id="IPR036928">
    <property type="entry name" value="AS_sf"/>
</dbReference>
<evidence type="ECO:0000256" key="2">
    <source>
        <dbReference type="PIRSR" id="PIRSR001221-1"/>
    </source>
</evidence>
<protein>
    <recommendedName>
        <fullName evidence="4">Amidase domain-containing protein</fullName>
    </recommendedName>
</protein>
<evidence type="ECO:0000256" key="1">
    <source>
        <dbReference type="ARBA" id="ARBA00009199"/>
    </source>
</evidence>
<name>A0A9N9X2H1_PHACE</name>
<sequence>MPPGITAIRILCWLVLKSVNVLYLPVIFTKLFKKSKICPAIPNDLLLLSAIELAEKIRNRKISCELVIKAYITRIQQVNPIINAVIEDRFQAALEDAKRVDDFLHNQTMTIEEIKEQSPLLGVPITIKGSIEVAAMKSTSGMVARADVIAETDADVVRRVKDAGAIPLLTSNIPELCMNWESTNKLVGTTKNPHDTTRTCGGSSGGEASLLAIGASVIGIGSDVAGSLRLPAHFCGVWGHKPTPGAVSNVGHYPSCRHEDVWTAAFTLGPMARYAKDLRVLLQVIAEPRVRNELMLDQPVDVKTIKVHYMEDIQSALTSKVSDECLDALHSVIERLDQICHVNCEKVDLPLMKYAPELSTLALLDIDDVDNLFSGRGDGSIAELFKYLTFRSKFVLTSILYGVLRKISTPLPRSTTHYCMRKIDDLKADFVRMLGHDGVFLLPTFTAAAHRHGEIFKKVFDSSYLSIFNALGLPVTCCPVKLTKDGLPVGIQVVAAPYNDRLTLAVACEIEKTFGGWQAPKNSRSMNL</sequence>
<dbReference type="EMBL" id="OU896723">
    <property type="protein sequence ID" value="CAG9818386.1"/>
    <property type="molecule type" value="Genomic_DNA"/>
</dbReference>
<dbReference type="PANTHER" id="PTHR43372:SF2">
    <property type="entry name" value="IP13792P"/>
    <property type="match status" value="1"/>
</dbReference>
<dbReference type="Gene3D" id="3.90.1300.10">
    <property type="entry name" value="Amidase signature (AS) domain"/>
    <property type="match status" value="1"/>
</dbReference>
<reference evidence="5" key="2">
    <citation type="submission" date="2022-10" db="EMBL/GenBank/DDBJ databases">
        <authorList>
            <consortium name="ENA_rothamsted_submissions"/>
            <consortium name="culmorum"/>
            <person name="King R."/>
        </authorList>
    </citation>
    <scope>NUCLEOTIDE SEQUENCE</scope>
</reference>
<evidence type="ECO:0000259" key="4">
    <source>
        <dbReference type="Pfam" id="PF01425"/>
    </source>
</evidence>
<dbReference type="GO" id="GO:0012505">
    <property type="term" value="C:endomembrane system"/>
    <property type="evidence" value="ECO:0007669"/>
    <property type="project" value="TreeGrafter"/>
</dbReference>
<dbReference type="PROSITE" id="PS00571">
    <property type="entry name" value="AMIDASES"/>
    <property type="match status" value="1"/>
</dbReference>
<dbReference type="InterPro" id="IPR052739">
    <property type="entry name" value="FAAH2"/>
</dbReference>
<dbReference type="Proteomes" id="UP001153737">
    <property type="component" value="Chromosome 17"/>
</dbReference>
<feature type="domain" description="Amidase" evidence="4">
    <location>
        <begin position="67"/>
        <end position="504"/>
    </location>
</feature>